<sequence>MIPVLPARSNQTAQADTAYTCVIEEDKRAVDVADQRQQPPSMVLNHGLAYDSIQTQPYSQNLLSMNLLEPDGHHNYTQMDHQTALQLV</sequence>
<dbReference type="AlphaFoldDB" id="A0AAN7M446"/>
<evidence type="ECO:0000313" key="1">
    <source>
        <dbReference type="EMBL" id="KAK4789426.1"/>
    </source>
</evidence>
<evidence type="ECO:0000313" key="2">
    <source>
        <dbReference type="Proteomes" id="UP001346149"/>
    </source>
</evidence>
<protein>
    <submittedName>
        <fullName evidence="1">Uncharacterized protein</fullName>
    </submittedName>
</protein>
<name>A0AAN7M446_TRANT</name>
<gene>
    <name evidence="1" type="ORF">SAY86_016730</name>
</gene>
<reference evidence="1 2" key="1">
    <citation type="journal article" date="2023" name="Hortic Res">
        <title>Pangenome of water caltrop reveals structural variations and asymmetric subgenome divergence after allopolyploidization.</title>
        <authorList>
            <person name="Zhang X."/>
            <person name="Chen Y."/>
            <person name="Wang L."/>
            <person name="Yuan Y."/>
            <person name="Fang M."/>
            <person name="Shi L."/>
            <person name="Lu R."/>
            <person name="Comes H.P."/>
            <person name="Ma Y."/>
            <person name="Chen Y."/>
            <person name="Huang G."/>
            <person name="Zhou Y."/>
            <person name="Zheng Z."/>
            <person name="Qiu Y."/>
        </authorList>
    </citation>
    <scope>NUCLEOTIDE SEQUENCE [LARGE SCALE GENOMIC DNA]</scope>
    <source>
        <strain evidence="1">F231</strain>
    </source>
</reference>
<dbReference type="Proteomes" id="UP001346149">
    <property type="component" value="Unassembled WGS sequence"/>
</dbReference>
<dbReference type="EMBL" id="JAXQNO010000010">
    <property type="protein sequence ID" value="KAK4789426.1"/>
    <property type="molecule type" value="Genomic_DNA"/>
</dbReference>
<organism evidence="1 2">
    <name type="scientific">Trapa natans</name>
    <name type="common">Water chestnut</name>
    <dbReference type="NCBI Taxonomy" id="22666"/>
    <lineage>
        <taxon>Eukaryota</taxon>
        <taxon>Viridiplantae</taxon>
        <taxon>Streptophyta</taxon>
        <taxon>Embryophyta</taxon>
        <taxon>Tracheophyta</taxon>
        <taxon>Spermatophyta</taxon>
        <taxon>Magnoliopsida</taxon>
        <taxon>eudicotyledons</taxon>
        <taxon>Gunneridae</taxon>
        <taxon>Pentapetalae</taxon>
        <taxon>rosids</taxon>
        <taxon>malvids</taxon>
        <taxon>Myrtales</taxon>
        <taxon>Lythraceae</taxon>
        <taxon>Trapa</taxon>
    </lineage>
</organism>
<accession>A0AAN7M446</accession>
<proteinExistence type="predicted"/>
<comment type="caution">
    <text evidence="1">The sequence shown here is derived from an EMBL/GenBank/DDBJ whole genome shotgun (WGS) entry which is preliminary data.</text>
</comment>
<keyword evidence="2" id="KW-1185">Reference proteome</keyword>